<evidence type="ECO:0000259" key="2">
    <source>
        <dbReference type="Pfam" id="PF00535"/>
    </source>
</evidence>
<dbReference type="InterPro" id="IPR001173">
    <property type="entry name" value="Glyco_trans_2-like"/>
</dbReference>
<dbReference type="Pfam" id="PF13578">
    <property type="entry name" value="Methyltransf_24"/>
    <property type="match status" value="1"/>
</dbReference>
<dbReference type="PANTHER" id="PTHR43179">
    <property type="entry name" value="RHAMNOSYLTRANSFERASE WBBL"/>
    <property type="match status" value="1"/>
</dbReference>
<dbReference type="GO" id="GO:0016757">
    <property type="term" value="F:glycosyltransferase activity"/>
    <property type="evidence" value="ECO:0007669"/>
    <property type="project" value="UniProtKB-KW"/>
</dbReference>
<keyword evidence="4" id="KW-1185">Reference proteome</keyword>
<feature type="coiled-coil region" evidence="1">
    <location>
        <begin position="354"/>
        <end position="405"/>
    </location>
</feature>
<proteinExistence type="predicted"/>
<protein>
    <submittedName>
        <fullName evidence="3">Glycosyltransferase</fullName>
        <ecNumber evidence="3">2.4.-.-</ecNumber>
    </submittedName>
</protein>
<evidence type="ECO:0000313" key="4">
    <source>
        <dbReference type="Proteomes" id="UP001432046"/>
    </source>
</evidence>
<dbReference type="Proteomes" id="UP001432046">
    <property type="component" value="Chromosome"/>
</dbReference>
<accession>A0ABZ2NRY7</accession>
<gene>
    <name evidence="3" type="ORF">WDK88_28450</name>
</gene>
<organism evidence="3 4">
    <name type="scientific">Bradyrhizobium septentrionale</name>
    <dbReference type="NCBI Taxonomy" id="1404411"/>
    <lineage>
        <taxon>Bacteria</taxon>
        <taxon>Pseudomonadati</taxon>
        <taxon>Pseudomonadota</taxon>
        <taxon>Alphaproteobacteria</taxon>
        <taxon>Hyphomicrobiales</taxon>
        <taxon>Nitrobacteraceae</taxon>
        <taxon>Bradyrhizobium</taxon>
    </lineage>
</organism>
<evidence type="ECO:0000256" key="1">
    <source>
        <dbReference type="SAM" id="Coils"/>
    </source>
</evidence>
<feature type="domain" description="Glycosyltransferase 2-like" evidence="2">
    <location>
        <begin position="942"/>
        <end position="1106"/>
    </location>
</feature>
<dbReference type="Gene3D" id="3.40.50.150">
    <property type="entry name" value="Vaccinia Virus protein VP39"/>
    <property type="match status" value="1"/>
</dbReference>
<dbReference type="SUPFAM" id="SSF53335">
    <property type="entry name" value="S-adenosyl-L-methionine-dependent methyltransferases"/>
    <property type="match status" value="1"/>
</dbReference>
<dbReference type="EC" id="2.4.-.-" evidence="3"/>
<keyword evidence="3" id="KW-0328">Glycosyltransferase</keyword>
<dbReference type="EMBL" id="CP147711">
    <property type="protein sequence ID" value="WXC77358.1"/>
    <property type="molecule type" value="Genomic_DNA"/>
</dbReference>
<sequence>MTGETFRDLFDAHEGKVSDKWDHYLSVYENTFGRLRQKPVSLLEIGVQNGGSLEIWAAYFRHAQMILGVDIDPSCGLLRFEDQRISVVVGDAKTIETGDAIRALASSFDVIIDDGSHVSSDIIANFLRLVPLLADDGIYLIEDMHASYWKELGGELFAPYSAAAFFKTLTDVLNYEHWSLDKAPADLLQPFANHAQVPLPMEHLERIESVAFLNSVCIISKTGGNRTRLGDRRVSGKDGAVTEVERFPSEAFARKSELASAEDYFWAWQAQPPMEALAAKTQALEVTNQALAAMDQALAATNQALEAKTQAHATMTQALAATNQALEAKTQVHATTTQALVAKTQALAATTQAVAGLEQQAADHARRMDELREQNAALNHVVEETKDLKRELLASREEAHQLREHLSHVHRSLSWRLTSPLRSVKRLVQFGWHFRQVLFSHRLFLLASGRRLAVKMLAEPDLAEAMMLRVHADPDFRARVLAMGKITPAQYATISAVARWTEAAYRGARRVLRRLRRSRLFSGATRAQPQIKEKGIYFHLDMPPGILVPARGVATFRGWAVDTNTREAAELRLFANGRLTRIDRYKRGDVTAAFADKISPNATSAFEAKIPLRQRLTRIRVELAREPDKWTSVYRALVLRIGPVEVLRDSRTYDPTEWLDVQREHLAAQSSEIQDHILAMVRRPAFVVVVDARESERDLGATVDSLRAQSYPAAQVVFLGGGGDDPSDGKMRSTLDCTGIGEHWIDRFDIHAAAFAQSDYLLFVEPGDRLIPSALYELASAVNFRPTSAMIYGDELFRTPSDEPLPFRKPDWSPDYLESFDYIGRSVAFSVGRARELSLELATIYDFTLRFTEGLQDERVLHIDNLLLEREREFARSADGAADEDIIAVQGRLERTGRRGTIVPAPLGTNCYHAHVQWDRVPEVSIVIPTAGYTKTVDGREIDLIVNITDQIARRSTFPIFEIVVVDNGDLNQVQKEHLAKLGCRCVTYEEPIFNVAKKLNLGASVARGELLLLMNDDMEIIQDDWIERLCDHLAKPEVAVVGCRLLYPDHTTQHVGVIHYQGNPDHVRRGYPADDAGYFNSTCGVRNYLAVTGACMLTRKAIFDQVGGYTERLAISYNDADFCLKVREAGYRVVYTGEVALIHMESLSRVPSAAPEEVRYYRERWTPDIPEDPFYNERFLTLAPPSFEPRTNDRLL</sequence>
<dbReference type="SUPFAM" id="SSF53448">
    <property type="entry name" value="Nucleotide-diphospho-sugar transferases"/>
    <property type="match status" value="2"/>
</dbReference>
<reference evidence="3" key="2">
    <citation type="submission" date="2024-03" db="EMBL/GenBank/DDBJ databases">
        <authorList>
            <person name="Bromfield E.S.P."/>
            <person name="Cloutier S."/>
        </authorList>
    </citation>
    <scope>NUCLEOTIDE SEQUENCE</scope>
    <source>
        <strain evidence="3">5S5</strain>
    </source>
</reference>
<dbReference type="Pfam" id="PF00535">
    <property type="entry name" value="Glycos_transf_2"/>
    <property type="match status" value="1"/>
</dbReference>
<keyword evidence="1" id="KW-0175">Coiled coil</keyword>
<name>A0ABZ2NRY7_9BRAD</name>
<reference evidence="3" key="1">
    <citation type="journal article" date="2021" name="Int. J. Syst. Evol. Microbiol.">
        <title>Bradyrhizobium septentrionale sp. nov. (sv. septentrionale) and Bradyrhizobium quebecense sp. nov. (sv. septentrionale) associated with legumes native to Canada possess rearranged symbiosis genes and numerous insertion sequences.</title>
        <authorList>
            <person name="Bromfield E.S.P."/>
            <person name="Cloutier S."/>
        </authorList>
    </citation>
    <scope>NUCLEOTIDE SEQUENCE</scope>
    <source>
        <strain evidence="3">5S5</strain>
    </source>
</reference>
<dbReference type="InterPro" id="IPR029063">
    <property type="entry name" value="SAM-dependent_MTases_sf"/>
</dbReference>
<dbReference type="RefSeq" id="WP_338833448.1">
    <property type="nucleotide sequence ID" value="NZ_CP147711.1"/>
</dbReference>
<dbReference type="InterPro" id="IPR029044">
    <property type="entry name" value="Nucleotide-diphossugar_trans"/>
</dbReference>
<dbReference type="PANTHER" id="PTHR43179:SF7">
    <property type="entry name" value="RHAMNOSYLTRANSFERASE WBBL"/>
    <property type="match status" value="1"/>
</dbReference>
<evidence type="ECO:0000313" key="3">
    <source>
        <dbReference type="EMBL" id="WXC77358.1"/>
    </source>
</evidence>
<dbReference type="Gene3D" id="3.90.550.10">
    <property type="entry name" value="Spore Coat Polysaccharide Biosynthesis Protein SpsA, Chain A"/>
    <property type="match status" value="1"/>
</dbReference>
<keyword evidence="3" id="KW-0808">Transferase</keyword>